<proteinExistence type="predicted"/>
<evidence type="ECO:0000313" key="9">
    <source>
        <dbReference type="EMBL" id="KAK9824631.1"/>
    </source>
</evidence>
<feature type="transmembrane region" description="Helical" evidence="7">
    <location>
        <begin position="412"/>
        <end position="432"/>
    </location>
</feature>
<accession>A0AAW1QTZ5</accession>
<comment type="subcellular location">
    <subcellularLocation>
        <location evidence="1">Membrane</location>
    </subcellularLocation>
</comment>
<dbReference type="EMBL" id="JALJOR010000002">
    <property type="protein sequence ID" value="KAK9824631.1"/>
    <property type="molecule type" value="Genomic_DNA"/>
</dbReference>
<feature type="domain" description="Amino acid transporter transmembrane" evidence="8">
    <location>
        <begin position="57"/>
        <end position="495"/>
    </location>
</feature>
<dbReference type="AlphaFoldDB" id="A0AAW1QTZ5"/>
<feature type="transmembrane region" description="Helical" evidence="7">
    <location>
        <begin position="61"/>
        <end position="80"/>
    </location>
</feature>
<evidence type="ECO:0000256" key="5">
    <source>
        <dbReference type="ARBA" id="ARBA00022989"/>
    </source>
</evidence>
<feature type="transmembrane region" description="Helical" evidence="7">
    <location>
        <begin position="86"/>
        <end position="105"/>
    </location>
</feature>
<feature type="transmembrane region" description="Helical" evidence="7">
    <location>
        <begin position="307"/>
        <end position="328"/>
    </location>
</feature>
<evidence type="ECO:0000256" key="3">
    <source>
        <dbReference type="ARBA" id="ARBA00022692"/>
    </source>
</evidence>
<dbReference type="Proteomes" id="UP001489004">
    <property type="component" value="Unassembled WGS sequence"/>
</dbReference>
<feature type="transmembrane region" description="Helical" evidence="7">
    <location>
        <begin position="469"/>
        <end position="491"/>
    </location>
</feature>
<evidence type="ECO:0000256" key="7">
    <source>
        <dbReference type="SAM" id="Phobius"/>
    </source>
</evidence>
<organism evidence="9 10">
    <name type="scientific">[Myrmecia] bisecta</name>
    <dbReference type="NCBI Taxonomy" id="41462"/>
    <lineage>
        <taxon>Eukaryota</taxon>
        <taxon>Viridiplantae</taxon>
        <taxon>Chlorophyta</taxon>
        <taxon>core chlorophytes</taxon>
        <taxon>Trebouxiophyceae</taxon>
        <taxon>Trebouxiales</taxon>
        <taxon>Trebouxiaceae</taxon>
        <taxon>Myrmecia</taxon>
    </lineage>
</organism>
<gene>
    <name evidence="9" type="ORF">WJX72_011857</name>
</gene>
<protein>
    <recommendedName>
        <fullName evidence="8">Amino acid transporter transmembrane domain-containing protein</fullName>
    </recommendedName>
</protein>
<comment type="caution">
    <text evidence="9">The sequence shown here is derived from an EMBL/GenBank/DDBJ whole genome shotgun (WGS) entry which is preliminary data.</text>
</comment>
<dbReference type="InterPro" id="IPR013057">
    <property type="entry name" value="AA_transpt_TM"/>
</dbReference>
<feature type="transmembrane region" description="Helical" evidence="7">
    <location>
        <begin position="438"/>
        <end position="457"/>
    </location>
</feature>
<keyword evidence="3 7" id="KW-0812">Transmembrane</keyword>
<feature type="transmembrane region" description="Helical" evidence="7">
    <location>
        <begin position="265"/>
        <end position="286"/>
    </location>
</feature>
<dbReference type="GO" id="GO:0006865">
    <property type="term" value="P:amino acid transport"/>
    <property type="evidence" value="ECO:0007669"/>
    <property type="project" value="UniProtKB-KW"/>
</dbReference>
<dbReference type="PANTHER" id="PTHR48017">
    <property type="entry name" value="OS05G0424000 PROTEIN-RELATED"/>
    <property type="match status" value="1"/>
</dbReference>
<reference evidence="9 10" key="1">
    <citation type="journal article" date="2024" name="Nat. Commun.">
        <title>Phylogenomics reveals the evolutionary origins of lichenization in chlorophyte algae.</title>
        <authorList>
            <person name="Puginier C."/>
            <person name="Libourel C."/>
            <person name="Otte J."/>
            <person name="Skaloud P."/>
            <person name="Haon M."/>
            <person name="Grisel S."/>
            <person name="Petersen M."/>
            <person name="Berrin J.G."/>
            <person name="Delaux P.M."/>
            <person name="Dal Grande F."/>
            <person name="Keller J."/>
        </authorList>
    </citation>
    <scope>NUCLEOTIDE SEQUENCE [LARGE SCALE GENOMIC DNA]</scope>
    <source>
        <strain evidence="9 10">SAG 2043</strain>
    </source>
</reference>
<feature type="transmembrane region" description="Helical" evidence="7">
    <location>
        <begin position="348"/>
        <end position="369"/>
    </location>
</feature>
<keyword evidence="4" id="KW-0029">Amino-acid transport</keyword>
<evidence type="ECO:0000313" key="10">
    <source>
        <dbReference type="Proteomes" id="UP001489004"/>
    </source>
</evidence>
<sequence>MTPVTGADDSAHNLHTAEEGKLGKDEYASPLHRDSLSRVFVQREGEEYDDDGHVKRTGTSLTASAHIITAVIGSGVLSLAWASAQIGWVAAPIGLAMFALITYYCSRMLADAYRFPTPMGPERHYSYMDAVRSYLSPWQVVACGVVQYVNMVGTGVGYTVTAGISAVAIRRSDCFHADTTGTAVCAISNNPWMLAYGGMQILLSQVPDFDRLWWLSIIAAAMSFGYSSIGVGLAIGKATQHDHSHGTLGGVQIGVDTSSWGKTWLVFQSLGNIAFAYSFSLILIEIQDTLKPDKGQPRTEHKVMKRATLAGIVVTTTFYACAGLIGYAGFGDSAPGNLLTGFGFFNPYWLVNLANTMVFVHLVGAYQVYTQPFFGFVESRVLRAFPKNHFVTHEYAFHVPFLGILNFNMFRLVWRTLYVCFTTVVAMLLPFFNDILGFLGALGFWPLTVYFPVQMHIAQKKVRRFSPYWIWLQSLSFFCFLISLAAAAGSIEGVVQDTKSYTPFHTNY</sequence>
<keyword evidence="6 7" id="KW-0472">Membrane</keyword>
<dbReference type="Pfam" id="PF01490">
    <property type="entry name" value="Aa_trans"/>
    <property type="match status" value="1"/>
</dbReference>
<evidence type="ECO:0000256" key="2">
    <source>
        <dbReference type="ARBA" id="ARBA00022448"/>
    </source>
</evidence>
<evidence type="ECO:0000256" key="1">
    <source>
        <dbReference type="ARBA" id="ARBA00004370"/>
    </source>
</evidence>
<evidence type="ECO:0000256" key="4">
    <source>
        <dbReference type="ARBA" id="ARBA00022970"/>
    </source>
</evidence>
<keyword evidence="10" id="KW-1185">Reference proteome</keyword>
<dbReference type="GO" id="GO:0016020">
    <property type="term" value="C:membrane"/>
    <property type="evidence" value="ECO:0007669"/>
    <property type="project" value="UniProtKB-SubCell"/>
</dbReference>
<name>A0AAW1QTZ5_9CHLO</name>
<evidence type="ECO:0000259" key="8">
    <source>
        <dbReference type="Pfam" id="PF01490"/>
    </source>
</evidence>
<feature type="transmembrane region" description="Helical" evidence="7">
    <location>
        <begin position="212"/>
        <end position="235"/>
    </location>
</feature>
<keyword evidence="5 7" id="KW-1133">Transmembrane helix</keyword>
<keyword evidence="2" id="KW-0813">Transport</keyword>
<evidence type="ECO:0000256" key="6">
    <source>
        <dbReference type="ARBA" id="ARBA00023136"/>
    </source>
</evidence>